<evidence type="ECO:0000256" key="2">
    <source>
        <dbReference type="ARBA" id="ARBA00022692"/>
    </source>
</evidence>
<dbReference type="InterPro" id="IPR017871">
    <property type="entry name" value="ABC_transporter-like_CS"/>
</dbReference>
<name>A0A239JYY8_9FIRM</name>
<dbReference type="Gene3D" id="3.40.50.300">
    <property type="entry name" value="P-loop containing nucleotide triphosphate hydrolases"/>
    <property type="match status" value="1"/>
</dbReference>
<dbReference type="InterPro" id="IPR027417">
    <property type="entry name" value="P-loop_NTPase"/>
</dbReference>
<keyword evidence="4 10" id="KW-0067">ATP-binding</keyword>
<dbReference type="GO" id="GO:0015421">
    <property type="term" value="F:ABC-type oligopeptide transporter activity"/>
    <property type="evidence" value="ECO:0007669"/>
    <property type="project" value="TreeGrafter"/>
</dbReference>
<feature type="transmembrane region" description="Helical" evidence="7">
    <location>
        <begin position="59"/>
        <end position="80"/>
    </location>
</feature>
<dbReference type="SMART" id="SM00382">
    <property type="entry name" value="AAA"/>
    <property type="match status" value="1"/>
</dbReference>
<dbReference type="Pfam" id="PF00664">
    <property type="entry name" value="ABC_membrane"/>
    <property type="match status" value="1"/>
</dbReference>
<protein>
    <submittedName>
        <fullName evidence="10">ATP-binding cassette, subfamily B, multidrug efflux pump</fullName>
    </submittedName>
</protein>
<comment type="subcellular location">
    <subcellularLocation>
        <location evidence="1">Cell membrane</location>
        <topology evidence="1">Multi-pass membrane protein</topology>
    </subcellularLocation>
</comment>
<feature type="domain" description="ABC transporter" evidence="8">
    <location>
        <begin position="340"/>
        <end position="571"/>
    </location>
</feature>
<dbReference type="Proteomes" id="UP000198304">
    <property type="component" value="Unassembled WGS sequence"/>
</dbReference>
<feature type="transmembrane region" description="Helical" evidence="7">
    <location>
        <begin position="143"/>
        <end position="159"/>
    </location>
</feature>
<evidence type="ECO:0000256" key="3">
    <source>
        <dbReference type="ARBA" id="ARBA00022741"/>
    </source>
</evidence>
<dbReference type="Pfam" id="PF00005">
    <property type="entry name" value="ABC_tran"/>
    <property type="match status" value="1"/>
</dbReference>
<dbReference type="AlphaFoldDB" id="A0A239JYY8"/>
<dbReference type="GO" id="GO:0005886">
    <property type="term" value="C:plasma membrane"/>
    <property type="evidence" value="ECO:0007669"/>
    <property type="project" value="UniProtKB-SubCell"/>
</dbReference>
<keyword evidence="3" id="KW-0547">Nucleotide-binding</keyword>
<dbReference type="InterPro" id="IPR039421">
    <property type="entry name" value="Type_1_exporter"/>
</dbReference>
<evidence type="ECO:0000256" key="6">
    <source>
        <dbReference type="ARBA" id="ARBA00023136"/>
    </source>
</evidence>
<keyword evidence="2 7" id="KW-0812">Transmembrane</keyword>
<keyword evidence="6 7" id="KW-0472">Membrane</keyword>
<dbReference type="PROSITE" id="PS50929">
    <property type="entry name" value="ABC_TM1F"/>
    <property type="match status" value="1"/>
</dbReference>
<dbReference type="Gene3D" id="1.20.1560.10">
    <property type="entry name" value="ABC transporter type 1, transmembrane domain"/>
    <property type="match status" value="1"/>
</dbReference>
<feature type="transmembrane region" description="Helical" evidence="7">
    <location>
        <begin position="165"/>
        <end position="185"/>
    </location>
</feature>
<evidence type="ECO:0000256" key="1">
    <source>
        <dbReference type="ARBA" id="ARBA00004651"/>
    </source>
</evidence>
<proteinExistence type="predicted"/>
<dbReference type="CDD" id="cd07346">
    <property type="entry name" value="ABC_6TM_exporters"/>
    <property type="match status" value="1"/>
</dbReference>
<sequence length="582" mass="65669">MRKFGPPKGKETLVQFLLKYKFQFIVSSVAGIFYNTVIVLGPIFLGKLIDAAAGGTTELVLLSALYFVGVTSFFQFARFIKRWYMRDQFNHVACDLRQTLLDRILGYKLPELEKETVGDLMSRTVGDITLVVDTVMSTINEGWDTWLLMLSYFGVLLYMDWKITLLASLLVPGTLLLAHMMRNVLYRYSLSSRQSASIAHTGLQRYLSAISVLRLFGREEAEKSTIMEAYEQQVKWNIKQILLQQSLLPVYALIAGLGVVIVIGMGGENVRTGMWTVGTFNAYMVMFIAFSGRTRVAAKVFNRWHGAKAAWQRIKEKMILDKNEKIADTDTFDLRNTDQLKVSHLDFSYGSKEVLRDICFEVKAGEIVGITGAVGSGKSTLINALLGLYPYEGDILINSRQLSDIADSQRNNMIGYSGHEQFLFSMNIEENIIFGLEYKNPELKDTLTTAALVEDIERFDDGLKTGVGEKGLKVSGGQRQRISMARAIYKKPAILLLDDPFSALDIATEQRVIKRLKEDFKDQIVILSSHRLSAFENVDKIIVLEKGSILEAGTHNQLMSRRGLYYEIYQAQKFMKEGSAHE</sequence>
<reference evidence="10 11" key="1">
    <citation type="submission" date="2017-06" db="EMBL/GenBank/DDBJ databases">
        <authorList>
            <person name="Kim H.J."/>
            <person name="Triplett B.A."/>
        </authorList>
    </citation>
    <scope>NUCLEOTIDE SEQUENCE [LARGE SCALE GENOMIC DNA]</scope>
    <source>
        <strain evidence="10 11">SCA</strain>
    </source>
</reference>
<dbReference type="SUPFAM" id="SSF52540">
    <property type="entry name" value="P-loop containing nucleoside triphosphate hydrolases"/>
    <property type="match status" value="1"/>
</dbReference>
<dbReference type="InterPro" id="IPR036640">
    <property type="entry name" value="ABC1_TM_sf"/>
</dbReference>
<dbReference type="InterPro" id="IPR011527">
    <property type="entry name" value="ABC1_TM_dom"/>
</dbReference>
<feature type="transmembrane region" description="Helical" evidence="7">
    <location>
        <begin position="272"/>
        <end position="290"/>
    </location>
</feature>
<evidence type="ECO:0000313" key="11">
    <source>
        <dbReference type="Proteomes" id="UP000198304"/>
    </source>
</evidence>
<evidence type="ECO:0000313" key="10">
    <source>
        <dbReference type="EMBL" id="SNT11000.1"/>
    </source>
</evidence>
<feature type="transmembrane region" description="Helical" evidence="7">
    <location>
        <begin position="247"/>
        <end position="266"/>
    </location>
</feature>
<dbReference type="PANTHER" id="PTHR43394">
    <property type="entry name" value="ATP-DEPENDENT PERMEASE MDL1, MITOCHONDRIAL"/>
    <property type="match status" value="1"/>
</dbReference>
<dbReference type="RefSeq" id="WP_089285179.1">
    <property type="nucleotide sequence ID" value="NZ_FZOJ01000041.1"/>
</dbReference>
<keyword evidence="5 7" id="KW-1133">Transmembrane helix</keyword>
<dbReference type="InterPro" id="IPR003593">
    <property type="entry name" value="AAA+_ATPase"/>
</dbReference>
<evidence type="ECO:0000256" key="7">
    <source>
        <dbReference type="SAM" id="Phobius"/>
    </source>
</evidence>
<gene>
    <name evidence="10" type="ORF">SAMN05446037_10416</name>
</gene>
<dbReference type="PROSITE" id="PS50893">
    <property type="entry name" value="ABC_TRANSPORTER_2"/>
    <property type="match status" value="1"/>
</dbReference>
<organism evidence="10 11">
    <name type="scientific">Anaerovirgula multivorans</name>
    <dbReference type="NCBI Taxonomy" id="312168"/>
    <lineage>
        <taxon>Bacteria</taxon>
        <taxon>Bacillati</taxon>
        <taxon>Bacillota</taxon>
        <taxon>Clostridia</taxon>
        <taxon>Peptostreptococcales</taxon>
        <taxon>Natronincolaceae</taxon>
        <taxon>Anaerovirgula</taxon>
    </lineage>
</organism>
<dbReference type="PANTHER" id="PTHR43394:SF1">
    <property type="entry name" value="ATP-BINDING CASSETTE SUB-FAMILY B MEMBER 10, MITOCHONDRIAL"/>
    <property type="match status" value="1"/>
</dbReference>
<evidence type="ECO:0000256" key="4">
    <source>
        <dbReference type="ARBA" id="ARBA00022840"/>
    </source>
</evidence>
<feature type="domain" description="ABC transmembrane type-1" evidence="9">
    <location>
        <begin position="25"/>
        <end position="306"/>
    </location>
</feature>
<evidence type="ECO:0000259" key="9">
    <source>
        <dbReference type="PROSITE" id="PS50929"/>
    </source>
</evidence>
<dbReference type="GO" id="GO:0005524">
    <property type="term" value="F:ATP binding"/>
    <property type="evidence" value="ECO:0007669"/>
    <property type="project" value="UniProtKB-KW"/>
</dbReference>
<dbReference type="EMBL" id="FZOJ01000041">
    <property type="protein sequence ID" value="SNT11000.1"/>
    <property type="molecule type" value="Genomic_DNA"/>
</dbReference>
<evidence type="ECO:0000259" key="8">
    <source>
        <dbReference type="PROSITE" id="PS50893"/>
    </source>
</evidence>
<keyword evidence="11" id="KW-1185">Reference proteome</keyword>
<accession>A0A239JYY8</accession>
<evidence type="ECO:0000256" key="5">
    <source>
        <dbReference type="ARBA" id="ARBA00022989"/>
    </source>
</evidence>
<dbReference type="SUPFAM" id="SSF90123">
    <property type="entry name" value="ABC transporter transmembrane region"/>
    <property type="match status" value="1"/>
</dbReference>
<dbReference type="PROSITE" id="PS00211">
    <property type="entry name" value="ABC_TRANSPORTER_1"/>
    <property type="match status" value="1"/>
</dbReference>
<dbReference type="InterPro" id="IPR003439">
    <property type="entry name" value="ABC_transporter-like_ATP-bd"/>
</dbReference>
<dbReference type="OrthoDB" id="9806127at2"/>
<dbReference type="GO" id="GO:0016887">
    <property type="term" value="F:ATP hydrolysis activity"/>
    <property type="evidence" value="ECO:0007669"/>
    <property type="project" value="InterPro"/>
</dbReference>
<feature type="transmembrane region" description="Helical" evidence="7">
    <location>
        <begin position="20"/>
        <end position="44"/>
    </location>
</feature>